<sequence>MKTEEMRAATADELKTKVSELGKELFNLRLQHSMGQLENPIKLKALRKDIARANTIISEKESGS</sequence>
<dbReference type="PROSITE" id="PS00579">
    <property type="entry name" value="RIBOSOMAL_L29"/>
    <property type="match status" value="1"/>
</dbReference>
<dbReference type="Gene3D" id="1.10.287.310">
    <property type="match status" value="1"/>
</dbReference>
<comment type="similarity">
    <text evidence="1">Belongs to the universal ribosomal protein uL29 family.</text>
</comment>
<dbReference type="GO" id="GO:0006412">
    <property type="term" value="P:translation"/>
    <property type="evidence" value="ECO:0007669"/>
    <property type="project" value="InterPro"/>
</dbReference>
<protein>
    <recommendedName>
        <fullName evidence="4">Large ribosomal subunit protein uL29</fullName>
    </recommendedName>
    <alternativeName>
        <fullName evidence="5">50S ribosomal protein L29</fullName>
    </alternativeName>
</protein>
<dbReference type="EMBL" id="UOEA01000042">
    <property type="protein sequence ID" value="VAV83521.1"/>
    <property type="molecule type" value="Genomic_DNA"/>
</dbReference>
<evidence type="ECO:0000256" key="4">
    <source>
        <dbReference type="ARBA" id="ARBA00035204"/>
    </source>
</evidence>
<evidence type="ECO:0000256" key="2">
    <source>
        <dbReference type="ARBA" id="ARBA00022980"/>
    </source>
</evidence>
<dbReference type="CDD" id="cd00427">
    <property type="entry name" value="Ribosomal_L29_HIP"/>
    <property type="match status" value="1"/>
</dbReference>
<dbReference type="InterPro" id="IPR050063">
    <property type="entry name" value="Ribosomal_protein_uL29"/>
</dbReference>
<dbReference type="InterPro" id="IPR036049">
    <property type="entry name" value="Ribosomal_uL29_sf"/>
</dbReference>
<proteinExistence type="inferred from homology"/>
<dbReference type="PANTHER" id="PTHR10916">
    <property type="entry name" value="60S RIBOSOMAL PROTEIN L35/50S RIBOSOMAL PROTEIN L29"/>
    <property type="match status" value="1"/>
</dbReference>
<dbReference type="GO" id="GO:0022625">
    <property type="term" value="C:cytosolic large ribosomal subunit"/>
    <property type="evidence" value="ECO:0007669"/>
    <property type="project" value="TreeGrafter"/>
</dbReference>
<name>A0A3B0QT34_9ZZZZ</name>
<organism evidence="6">
    <name type="scientific">hydrothermal vent metagenome</name>
    <dbReference type="NCBI Taxonomy" id="652676"/>
    <lineage>
        <taxon>unclassified sequences</taxon>
        <taxon>metagenomes</taxon>
        <taxon>ecological metagenomes</taxon>
    </lineage>
</organism>
<dbReference type="Pfam" id="PF00831">
    <property type="entry name" value="Ribosomal_L29"/>
    <property type="match status" value="1"/>
</dbReference>
<dbReference type="InterPro" id="IPR018254">
    <property type="entry name" value="Ribosomal_uL29_CS"/>
</dbReference>
<keyword evidence="2 6" id="KW-0689">Ribosomal protein</keyword>
<dbReference type="GO" id="GO:0003735">
    <property type="term" value="F:structural constituent of ribosome"/>
    <property type="evidence" value="ECO:0007669"/>
    <property type="project" value="InterPro"/>
</dbReference>
<dbReference type="PANTHER" id="PTHR10916:SF0">
    <property type="entry name" value="LARGE RIBOSOMAL SUBUNIT PROTEIN UL29C"/>
    <property type="match status" value="1"/>
</dbReference>
<dbReference type="FunFam" id="1.10.287.310:FF:000001">
    <property type="entry name" value="50S ribosomal protein L29"/>
    <property type="match status" value="1"/>
</dbReference>
<dbReference type="AlphaFoldDB" id="A0A3B0QT34"/>
<dbReference type="InterPro" id="IPR001854">
    <property type="entry name" value="Ribosomal_uL29"/>
</dbReference>
<gene>
    <name evidence="6" type="ORF">MNBD_DELTA01-1445</name>
</gene>
<dbReference type="NCBIfam" id="TIGR00012">
    <property type="entry name" value="L29"/>
    <property type="match status" value="1"/>
</dbReference>
<evidence type="ECO:0000256" key="5">
    <source>
        <dbReference type="ARBA" id="ARBA00035476"/>
    </source>
</evidence>
<evidence type="ECO:0000256" key="3">
    <source>
        <dbReference type="ARBA" id="ARBA00023274"/>
    </source>
</evidence>
<reference evidence="6" key="1">
    <citation type="submission" date="2018-06" db="EMBL/GenBank/DDBJ databases">
        <authorList>
            <person name="Zhirakovskaya E."/>
        </authorList>
    </citation>
    <scope>NUCLEOTIDE SEQUENCE</scope>
</reference>
<evidence type="ECO:0000313" key="6">
    <source>
        <dbReference type="EMBL" id="VAV83521.1"/>
    </source>
</evidence>
<keyword evidence="3" id="KW-0687">Ribonucleoprotein</keyword>
<dbReference type="SUPFAM" id="SSF46561">
    <property type="entry name" value="Ribosomal protein L29 (L29p)"/>
    <property type="match status" value="1"/>
</dbReference>
<dbReference type="HAMAP" id="MF_00374">
    <property type="entry name" value="Ribosomal_uL29"/>
    <property type="match status" value="1"/>
</dbReference>
<accession>A0A3B0QT34</accession>
<evidence type="ECO:0000256" key="1">
    <source>
        <dbReference type="ARBA" id="ARBA00009254"/>
    </source>
</evidence>